<protein>
    <recommendedName>
        <fullName evidence="3">WXG100 family type VII secretion target</fullName>
    </recommendedName>
</protein>
<dbReference type="EMBL" id="JBHSNS010000002">
    <property type="protein sequence ID" value="MFC5728848.1"/>
    <property type="molecule type" value="Genomic_DNA"/>
</dbReference>
<evidence type="ECO:0008006" key="3">
    <source>
        <dbReference type="Google" id="ProtNLM"/>
    </source>
</evidence>
<dbReference type="RefSeq" id="WP_136435197.1">
    <property type="nucleotide sequence ID" value="NZ_JBHSNS010000002.1"/>
</dbReference>
<comment type="caution">
    <text evidence="1">The sequence shown here is derived from an EMBL/GenBank/DDBJ whole genome shotgun (WGS) entry which is preliminary data.</text>
</comment>
<accession>A0ABW0ZF24</accession>
<keyword evidence="2" id="KW-1185">Reference proteome</keyword>
<proteinExistence type="predicted"/>
<dbReference type="Proteomes" id="UP001596072">
    <property type="component" value="Unassembled WGS sequence"/>
</dbReference>
<organism evidence="1 2">
    <name type="scientific">Nocardioides vastitatis</name>
    <dbReference type="NCBI Taxonomy" id="2568655"/>
    <lineage>
        <taxon>Bacteria</taxon>
        <taxon>Bacillati</taxon>
        <taxon>Actinomycetota</taxon>
        <taxon>Actinomycetes</taxon>
        <taxon>Propionibacteriales</taxon>
        <taxon>Nocardioidaceae</taxon>
        <taxon>Nocardioides</taxon>
    </lineage>
</organism>
<evidence type="ECO:0000313" key="1">
    <source>
        <dbReference type="EMBL" id="MFC5728848.1"/>
    </source>
</evidence>
<sequence length="108" mass="11915">MGVTLDVPAHVLQHFKGEWDAAADKLDGAWRRLAKASTDGFAREVVSAVEQFQDAWVEEIKRIAGVAQGNSDAFVLAGDDFAITDRGEAERLRSLLSWGYHDAKIRES</sequence>
<evidence type="ECO:0000313" key="2">
    <source>
        <dbReference type="Proteomes" id="UP001596072"/>
    </source>
</evidence>
<name>A0ABW0ZF24_9ACTN</name>
<gene>
    <name evidence="1" type="ORF">ACFPQB_07950</name>
</gene>
<reference evidence="2" key="1">
    <citation type="journal article" date="2019" name="Int. J. Syst. Evol. Microbiol.">
        <title>The Global Catalogue of Microorganisms (GCM) 10K type strain sequencing project: providing services to taxonomists for standard genome sequencing and annotation.</title>
        <authorList>
            <consortium name="The Broad Institute Genomics Platform"/>
            <consortium name="The Broad Institute Genome Sequencing Center for Infectious Disease"/>
            <person name="Wu L."/>
            <person name="Ma J."/>
        </authorList>
    </citation>
    <scope>NUCLEOTIDE SEQUENCE [LARGE SCALE GENOMIC DNA]</scope>
    <source>
        <strain evidence="2">YIM 94188</strain>
    </source>
</reference>